<accession>A0A1M5VEG5</accession>
<dbReference type="SUPFAM" id="SSF161098">
    <property type="entry name" value="MetI-like"/>
    <property type="match status" value="1"/>
</dbReference>
<dbReference type="PANTHER" id="PTHR30193">
    <property type="entry name" value="ABC TRANSPORTER PERMEASE PROTEIN"/>
    <property type="match status" value="1"/>
</dbReference>
<dbReference type="AlphaFoldDB" id="A0A1M5VEG5"/>
<dbReference type="STRING" id="1121316.SAMN02745207_02244"/>
<feature type="transmembrane region" description="Helical" evidence="7">
    <location>
        <begin position="263"/>
        <end position="288"/>
    </location>
</feature>
<feature type="transmembrane region" description="Helical" evidence="7">
    <location>
        <begin position="161"/>
        <end position="182"/>
    </location>
</feature>
<evidence type="ECO:0000256" key="3">
    <source>
        <dbReference type="ARBA" id="ARBA00022475"/>
    </source>
</evidence>
<keyword evidence="10" id="KW-1185">Reference proteome</keyword>
<evidence type="ECO:0000256" key="2">
    <source>
        <dbReference type="ARBA" id="ARBA00022448"/>
    </source>
</evidence>
<dbReference type="Gene3D" id="1.10.3720.10">
    <property type="entry name" value="MetI-like"/>
    <property type="match status" value="1"/>
</dbReference>
<dbReference type="InterPro" id="IPR051393">
    <property type="entry name" value="ABC_transporter_permease"/>
</dbReference>
<protein>
    <submittedName>
        <fullName evidence="9">Multiple sugar transport system permease protein</fullName>
    </submittedName>
</protein>
<dbReference type="EMBL" id="FQXM01000011">
    <property type="protein sequence ID" value="SHH73514.1"/>
    <property type="molecule type" value="Genomic_DNA"/>
</dbReference>
<dbReference type="CDD" id="cd06261">
    <property type="entry name" value="TM_PBP2"/>
    <property type="match status" value="1"/>
</dbReference>
<keyword evidence="4 7" id="KW-0812">Transmembrane</keyword>
<dbReference type="PROSITE" id="PS50928">
    <property type="entry name" value="ABC_TM1"/>
    <property type="match status" value="1"/>
</dbReference>
<evidence type="ECO:0000259" key="8">
    <source>
        <dbReference type="PROSITE" id="PS50928"/>
    </source>
</evidence>
<comment type="subcellular location">
    <subcellularLocation>
        <location evidence="1 7">Cell membrane</location>
        <topology evidence="1 7">Multi-pass membrane protein</topology>
    </subcellularLocation>
</comment>
<reference evidence="9 10" key="1">
    <citation type="submission" date="2016-11" db="EMBL/GenBank/DDBJ databases">
        <authorList>
            <person name="Jaros S."/>
            <person name="Januszkiewicz K."/>
            <person name="Wedrychowicz H."/>
        </authorList>
    </citation>
    <scope>NUCLEOTIDE SEQUENCE [LARGE SCALE GENOMIC DNA]</scope>
    <source>
        <strain evidence="9 10">DSM 8605</strain>
    </source>
</reference>
<dbReference type="GO" id="GO:0055085">
    <property type="term" value="P:transmembrane transport"/>
    <property type="evidence" value="ECO:0007669"/>
    <property type="project" value="InterPro"/>
</dbReference>
<dbReference type="RefSeq" id="WP_073338523.1">
    <property type="nucleotide sequence ID" value="NZ_FQXM01000011.1"/>
</dbReference>
<feature type="transmembrane region" description="Helical" evidence="7">
    <location>
        <begin position="9"/>
        <end position="29"/>
    </location>
</feature>
<keyword evidence="5 7" id="KW-1133">Transmembrane helix</keyword>
<evidence type="ECO:0000313" key="9">
    <source>
        <dbReference type="EMBL" id="SHH73514.1"/>
    </source>
</evidence>
<dbReference type="InterPro" id="IPR035906">
    <property type="entry name" value="MetI-like_sf"/>
</dbReference>
<feature type="transmembrane region" description="Helical" evidence="7">
    <location>
        <begin position="215"/>
        <end position="237"/>
    </location>
</feature>
<keyword evidence="6 7" id="KW-0472">Membrane</keyword>
<evidence type="ECO:0000256" key="7">
    <source>
        <dbReference type="RuleBase" id="RU363032"/>
    </source>
</evidence>
<proteinExistence type="inferred from homology"/>
<gene>
    <name evidence="9" type="ORF">SAMN02745207_02244</name>
</gene>
<comment type="similarity">
    <text evidence="7">Belongs to the binding-protein-dependent transport system permease family.</text>
</comment>
<keyword evidence="9" id="KW-0762">Sugar transport</keyword>
<dbReference type="OrthoDB" id="145927at2"/>
<dbReference type="GO" id="GO:0005886">
    <property type="term" value="C:plasma membrane"/>
    <property type="evidence" value="ECO:0007669"/>
    <property type="project" value="UniProtKB-SubCell"/>
</dbReference>
<keyword evidence="2 7" id="KW-0813">Transport</keyword>
<dbReference type="PANTHER" id="PTHR30193:SF37">
    <property type="entry name" value="INNER MEMBRANE ABC TRANSPORTER PERMEASE PROTEIN YCJO"/>
    <property type="match status" value="1"/>
</dbReference>
<organism evidence="9 10">
    <name type="scientific">Clostridium grantii DSM 8605</name>
    <dbReference type="NCBI Taxonomy" id="1121316"/>
    <lineage>
        <taxon>Bacteria</taxon>
        <taxon>Bacillati</taxon>
        <taxon>Bacillota</taxon>
        <taxon>Clostridia</taxon>
        <taxon>Eubacteriales</taxon>
        <taxon>Clostridiaceae</taxon>
        <taxon>Clostridium</taxon>
    </lineage>
</organism>
<sequence>MNSLAKQKYLFIYISLIVPISLLILFVIYPMGELFRISFTNWNGLSLEQTFVGFQNYSTMIFQSPDLWLSLRNNMVYFFTHLSFIPIELALAVMLNSTFFGSKFFKSITFMPYILNGVAVAYAFSYFLSPINGGLNATLTLFGLDSLIHNWLSETAIVNHILASVSLWKFSGYHIILFIAALQSIPKEMLEAATVDGANAFQKFRYIQIPSIKMVVDFVLFTNVVGSLQTFDIPFVMTSGGPGYASYTFTLYTINTAFKYNNFGLAATMAIAMIFLVVIIYGVQSFVIKYVGRDKR</sequence>
<dbReference type="Proteomes" id="UP000184447">
    <property type="component" value="Unassembled WGS sequence"/>
</dbReference>
<evidence type="ECO:0000256" key="5">
    <source>
        <dbReference type="ARBA" id="ARBA00022989"/>
    </source>
</evidence>
<evidence type="ECO:0000256" key="6">
    <source>
        <dbReference type="ARBA" id="ARBA00023136"/>
    </source>
</evidence>
<feature type="transmembrane region" description="Helical" evidence="7">
    <location>
        <begin position="75"/>
        <end position="95"/>
    </location>
</feature>
<feature type="domain" description="ABC transmembrane type-1" evidence="8">
    <location>
        <begin position="70"/>
        <end position="284"/>
    </location>
</feature>
<keyword evidence="3" id="KW-1003">Cell membrane</keyword>
<dbReference type="InterPro" id="IPR000515">
    <property type="entry name" value="MetI-like"/>
</dbReference>
<evidence type="ECO:0000313" key="10">
    <source>
        <dbReference type="Proteomes" id="UP000184447"/>
    </source>
</evidence>
<name>A0A1M5VEG5_9CLOT</name>
<evidence type="ECO:0000256" key="4">
    <source>
        <dbReference type="ARBA" id="ARBA00022692"/>
    </source>
</evidence>
<dbReference type="Pfam" id="PF00528">
    <property type="entry name" value="BPD_transp_1"/>
    <property type="match status" value="1"/>
</dbReference>
<feature type="transmembrane region" description="Helical" evidence="7">
    <location>
        <begin position="107"/>
        <end position="128"/>
    </location>
</feature>
<evidence type="ECO:0000256" key="1">
    <source>
        <dbReference type="ARBA" id="ARBA00004651"/>
    </source>
</evidence>